<reference evidence="5" key="1">
    <citation type="submission" date="2017-09" db="EMBL/GenBank/DDBJ databases">
        <title>Depth-based differentiation of microbial function through sediment-hosted aquifers and enrichment of novel symbionts in the deep terrestrial subsurface.</title>
        <authorList>
            <person name="Probst A.J."/>
            <person name="Ladd B."/>
            <person name="Jarett J.K."/>
            <person name="Geller-Mcgrath D.E."/>
            <person name="Sieber C.M.K."/>
            <person name="Emerson J.B."/>
            <person name="Anantharaman K."/>
            <person name="Thomas B.C."/>
            <person name="Malmstrom R."/>
            <person name="Stieglmeier M."/>
            <person name="Klingl A."/>
            <person name="Woyke T."/>
            <person name="Ryan C.M."/>
            <person name="Banfield J.F."/>
        </authorList>
    </citation>
    <scope>NUCLEOTIDE SEQUENCE [LARGE SCALE GENOMIC DNA]</scope>
</reference>
<evidence type="ECO:0000313" key="5">
    <source>
        <dbReference type="Proteomes" id="UP000229966"/>
    </source>
</evidence>
<comment type="caution">
    <text evidence="4">The sequence shown here is derived from an EMBL/GenBank/DDBJ whole genome shotgun (WGS) entry which is preliminary data.</text>
</comment>
<dbReference type="InterPro" id="IPR014717">
    <property type="entry name" value="Transl_elong_EF1B/ribsomal_bS6"/>
</dbReference>
<keyword evidence="3" id="KW-0812">Transmembrane</keyword>
<dbReference type="Proteomes" id="UP000229966">
    <property type="component" value="Unassembled WGS sequence"/>
</dbReference>
<dbReference type="EMBL" id="PEUM01000083">
    <property type="protein sequence ID" value="PIV25198.1"/>
    <property type="molecule type" value="Genomic_DNA"/>
</dbReference>
<feature type="region of interest" description="Disordered" evidence="2">
    <location>
        <begin position="186"/>
        <end position="211"/>
    </location>
</feature>
<evidence type="ECO:0000256" key="1">
    <source>
        <dbReference type="SAM" id="Coils"/>
    </source>
</evidence>
<proteinExistence type="predicted"/>
<keyword evidence="1" id="KW-0175">Coiled coil</keyword>
<evidence type="ECO:0000256" key="2">
    <source>
        <dbReference type="SAM" id="MobiDB-lite"/>
    </source>
</evidence>
<name>A0A2M7CHW6_9BACT</name>
<keyword evidence="3" id="KW-0472">Membrane</keyword>
<feature type="transmembrane region" description="Helical" evidence="3">
    <location>
        <begin position="12"/>
        <end position="31"/>
    </location>
</feature>
<gene>
    <name evidence="4" type="ORF">COS38_02910</name>
</gene>
<dbReference type="AlphaFoldDB" id="A0A2M7CHW6"/>
<evidence type="ECO:0000313" key="4">
    <source>
        <dbReference type="EMBL" id="PIV25198.1"/>
    </source>
</evidence>
<dbReference type="Gene3D" id="3.30.70.60">
    <property type="match status" value="1"/>
</dbReference>
<organism evidence="4 5">
    <name type="scientific">Candidatus Berkelbacteria bacterium CG03_land_8_20_14_0_80_40_36</name>
    <dbReference type="NCBI Taxonomy" id="1974509"/>
    <lineage>
        <taxon>Bacteria</taxon>
        <taxon>Candidatus Berkelbacteria</taxon>
    </lineage>
</organism>
<evidence type="ECO:0008006" key="6">
    <source>
        <dbReference type="Google" id="ProtNLM"/>
    </source>
</evidence>
<sequence>MPGPAQSNNQQPYLIFLEILIIIVGLVWGIWQPMKTLRVLSSDIKQKKAALEKVKSEEDQLIILKRDFNKYQEKIDLLQVAMPSQPNVADALVALEAIGSQAGATITELTPTSESKDGKIIFDYNVQSSFEGAKQIISLLNNNLRPIKIIGITLGATTNATEEPINLTFQLEMPYLADIGATLNNSPNSPAPAEPSISADEVSDETNVIGL</sequence>
<keyword evidence="3" id="KW-1133">Transmembrane helix</keyword>
<feature type="coiled-coil region" evidence="1">
    <location>
        <begin position="37"/>
        <end position="74"/>
    </location>
</feature>
<protein>
    <recommendedName>
        <fullName evidence="6">Pilus assembly protein PilO</fullName>
    </recommendedName>
</protein>
<evidence type="ECO:0000256" key="3">
    <source>
        <dbReference type="SAM" id="Phobius"/>
    </source>
</evidence>
<accession>A0A2M7CHW6</accession>